<reference evidence="3 4" key="1">
    <citation type="submission" date="2023-07" db="EMBL/GenBank/DDBJ databases">
        <title>Genomic Encyclopedia of Type Strains, Phase IV (KMG-IV): sequencing the most valuable type-strain genomes for metagenomic binning, comparative biology and taxonomic classification.</title>
        <authorList>
            <person name="Goeker M."/>
        </authorList>
    </citation>
    <scope>NUCLEOTIDE SEQUENCE [LARGE SCALE GENOMIC DNA]</scope>
    <source>
        <strain evidence="3 4">DSM 12751</strain>
    </source>
</reference>
<dbReference type="InterPro" id="IPR016181">
    <property type="entry name" value="Acyl_CoA_acyltransferase"/>
</dbReference>
<dbReference type="Gene3D" id="3.40.630.30">
    <property type="match status" value="1"/>
</dbReference>
<gene>
    <name evidence="3" type="ORF">J2S11_003866</name>
</gene>
<dbReference type="PROSITE" id="PS51186">
    <property type="entry name" value="GNAT"/>
    <property type="match status" value="1"/>
</dbReference>
<evidence type="ECO:0000256" key="1">
    <source>
        <dbReference type="ARBA" id="ARBA00022679"/>
    </source>
</evidence>
<evidence type="ECO:0000313" key="3">
    <source>
        <dbReference type="EMBL" id="MDQ0167936.1"/>
    </source>
</evidence>
<name>A0ABT9W3W5_9BACI</name>
<accession>A0ABT9W3W5</accession>
<dbReference type="EMBL" id="JAUSTY010000021">
    <property type="protein sequence ID" value="MDQ0167936.1"/>
    <property type="molecule type" value="Genomic_DNA"/>
</dbReference>
<dbReference type="PANTHER" id="PTHR13947:SF37">
    <property type="entry name" value="LD18367P"/>
    <property type="match status" value="1"/>
</dbReference>
<evidence type="ECO:0000313" key="4">
    <source>
        <dbReference type="Proteomes" id="UP001235840"/>
    </source>
</evidence>
<keyword evidence="1" id="KW-0808">Transferase</keyword>
<keyword evidence="4" id="KW-1185">Reference proteome</keyword>
<dbReference type="CDD" id="cd04301">
    <property type="entry name" value="NAT_SF"/>
    <property type="match status" value="1"/>
</dbReference>
<proteinExistence type="predicted"/>
<dbReference type="Pfam" id="PF00583">
    <property type="entry name" value="Acetyltransf_1"/>
    <property type="match status" value="1"/>
</dbReference>
<dbReference type="InterPro" id="IPR050769">
    <property type="entry name" value="NAT_camello-type"/>
</dbReference>
<organism evidence="3 4">
    <name type="scientific">Caldalkalibacillus horti</name>
    <dbReference type="NCBI Taxonomy" id="77523"/>
    <lineage>
        <taxon>Bacteria</taxon>
        <taxon>Bacillati</taxon>
        <taxon>Bacillota</taxon>
        <taxon>Bacilli</taxon>
        <taxon>Bacillales</taxon>
        <taxon>Bacillaceae</taxon>
        <taxon>Caldalkalibacillus</taxon>
    </lineage>
</organism>
<protein>
    <submittedName>
        <fullName evidence="3">N-acetylglutamate synthase-like GNAT family acetyltransferase</fullName>
    </submittedName>
</protein>
<evidence type="ECO:0000259" key="2">
    <source>
        <dbReference type="PROSITE" id="PS51186"/>
    </source>
</evidence>
<sequence>MEMMTIRKLRPEEPAPMTLLLLADPSQQHIEDYMQRGQCFIAEKEKDIVGVYVLLPTRPGTIELVNVAVSEKLQGVGIGKQLVQHAIQTSRIAGFQTIEVGTGSTGVVQLALYQKCGFRMVGIDKDFFTRHYQDDIYDNGILLQDMVRLALDL</sequence>
<dbReference type="PANTHER" id="PTHR13947">
    <property type="entry name" value="GNAT FAMILY N-ACETYLTRANSFERASE"/>
    <property type="match status" value="1"/>
</dbReference>
<comment type="caution">
    <text evidence="3">The sequence shown here is derived from an EMBL/GenBank/DDBJ whole genome shotgun (WGS) entry which is preliminary data.</text>
</comment>
<dbReference type="SUPFAM" id="SSF55729">
    <property type="entry name" value="Acyl-CoA N-acyltransferases (Nat)"/>
    <property type="match status" value="1"/>
</dbReference>
<feature type="domain" description="N-acetyltransferase" evidence="2">
    <location>
        <begin position="4"/>
        <end position="153"/>
    </location>
</feature>
<dbReference type="Proteomes" id="UP001235840">
    <property type="component" value="Unassembled WGS sequence"/>
</dbReference>
<dbReference type="InterPro" id="IPR000182">
    <property type="entry name" value="GNAT_dom"/>
</dbReference>